<protein>
    <submittedName>
        <fullName evidence="1">Uncharacterized protein</fullName>
    </submittedName>
</protein>
<evidence type="ECO:0000313" key="1">
    <source>
        <dbReference type="EMBL" id="CAD8185080.1"/>
    </source>
</evidence>
<evidence type="ECO:0000313" key="2">
    <source>
        <dbReference type="Proteomes" id="UP000683925"/>
    </source>
</evidence>
<comment type="caution">
    <text evidence="1">The sequence shown here is derived from an EMBL/GenBank/DDBJ whole genome shotgun (WGS) entry which is preliminary data.</text>
</comment>
<sequence length="65" mass="7827">MIQTFNNQNLRNCQTELMQKFLYTMGGKGKHFRKPIGLWKSFQGDYFKVISWLENETLEGLYLKY</sequence>
<proteinExistence type="predicted"/>
<name>A0A8S1W714_PAROT</name>
<dbReference type="EMBL" id="CAJJDP010000083">
    <property type="protein sequence ID" value="CAD8185080.1"/>
    <property type="molecule type" value="Genomic_DNA"/>
</dbReference>
<dbReference type="Proteomes" id="UP000683925">
    <property type="component" value="Unassembled WGS sequence"/>
</dbReference>
<reference evidence="1" key="1">
    <citation type="submission" date="2021-01" db="EMBL/GenBank/DDBJ databases">
        <authorList>
            <consortium name="Genoscope - CEA"/>
            <person name="William W."/>
        </authorList>
    </citation>
    <scope>NUCLEOTIDE SEQUENCE</scope>
</reference>
<organism evidence="1 2">
    <name type="scientific">Paramecium octaurelia</name>
    <dbReference type="NCBI Taxonomy" id="43137"/>
    <lineage>
        <taxon>Eukaryota</taxon>
        <taxon>Sar</taxon>
        <taxon>Alveolata</taxon>
        <taxon>Ciliophora</taxon>
        <taxon>Intramacronucleata</taxon>
        <taxon>Oligohymenophorea</taxon>
        <taxon>Peniculida</taxon>
        <taxon>Parameciidae</taxon>
        <taxon>Paramecium</taxon>
    </lineage>
</organism>
<gene>
    <name evidence="1" type="ORF">POCTA_138.1.T0840226</name>
</gene>
<keyword evidence="2" id="KW-1185">Reference proteome</keyword>
<accession>A0A8S1W714</accession>
<dbReference type="AlphaFoldDB" id="A0A8S1W714"/>